<dbReference type="PANTHER" id="PTHR43442">
    <property type="entry name" value="GLUCONOKINASE-RELATED"/>
    <property type="match status" value="1"/>
</dbReference>
<evidence type="ECO:0000256" key="4">
    <source>
        <dbReference type="ARBA" id="ARBA00022679"/>
    </source>
</evidence>
<dbReference type="Gene3D" id="3.40.50.300">
    <property type="entry name" value="P-loop containing nucleotide triphosphate hydrolases"/>
    <property type="match status" value="1"/>
</dbReference>
<keyword evidence="8" id="KW-0311">Gluconate utilization</keyword>
<dbReference type="EMBL" id="HG938353">
    <property type="protein sequence ID" value="CDN48824.1"/>
    <property type="molecule type" value="Genomic_DNA"/>
</dbReference>
<dbReference type="Pfam" id="PF13671">
    <property type="entry name" value="AAA_33"/>
    <property type="match status" value="1"/>
</dbReference>
<protein>
    <recommendedName>
        <fullName evidence="3 10">Gluconokinase</fullName>
        <ecNumber evidence="3 10">2.7.1.12</ecNumber>
    </recommendedName>
</protein>
<evidence type="ECO:0000256" key="5">
    <source>
        <dbReference type="ARBA" id="ARBA00022741"/>
    </source>
</evidence>
<evidence type="ECO:0000256" key="3">
    <source>
        <dbReference type="ARBA" id="ARBA00012054"/>
    </source>
</evidence>
<evidence type="ECO:0000256" key="2">
    <source>
        <dbReference type="ARBA" id="ARBA00008420"/>
    </source>
</evidence>
<dbReference type="FunFam" id="3.40.50.300:FF:000522">
    <property type="entry name" value="Gluconokinase"/>
    <property type="match status" value="1"/>
</dbReference>
<keyword evidence="5 10" id="KW-0547">Nucleotide-binding</keyword>
<evidence type="ECO:0000256" key="6">
    <source>
        <dbReference type="ARBA" id="ARBA00022777"/>
    </source>
</evidence>
<sequence>MLMAASPPASEAGGFGPIVVMGVSGCGKSSVGERLADYLGCGFIEGDGLHPPSNVRKMRMGTPLEDEDRWPWLDAFGHRLAGTGDIVVSCSALKRTYRDRLRSLSGRPMTFVFLQGDRMLLAARMAARKHEYMPLSLLDSQLATLELPTTEPDVATVDINQSLESIVSMAMTLLAARQRRSN</sequence>
<keyword evidence="4 10" id="KW-0808">Transferase</keyword>
<dbReference type="AlphaFoldDB" id="A0A068SSJ5"/>
<dbReference type="GO" id="GO:0019521">
    <property type="term" value="P:D-gluconate metabolic process"/>
    <property type="evidence" value="ECO:0007669"/>
    <property type="project" value="UniProtKB-KW"/>
</dbReference>
<evidence type="ECO:0000256" key="1">
    <source>
        <dbReference type="ARBA" id="ARBA00004761"/>
    </source>
</evidence>
<evidence type="ECO:0000256" key="8">
    <source>
        <dbReference type="ARBA" id="ARBA00023064"/>
    </source>
</evidence>
<dbReference type="GO" id="GO:0046316">
    <property type="term" value="F:gluconokinase activity"/>
    <property type="evidence" value="ECO:0007669"/>
    <property type="project" value="UniProtKB-EC"/>
</dbReference>
<dbReference type="EC" id="2.7.1.12" evidence="3 10"/>
<dbReference type="GO" id="GO:0005737">
    <property type="term" value="C:cytoplasm"/>
    <property type="evidence" value="ECO:0007669"/>
    <property type="project" value="TreeGrafter"/>
</dbReference>
<dbReference type="PATRIC" id="fig|1028800.3.peg.2686"/>
<evidence type="ECO:0000256" key="10">
    <source>
        <dbReference type="RuleBase" id="RU363066"/>
    </source>
</evidence>
<evidence type="ECO:0000256" key="7">
    <source>
        <dbReference type="ARBA" id="ARBA00022840"/>
    </source>
</evidence>
<dbReference type="PANTHER" id="PTHR43442:SF3">
    <property type="entry name" value="GLUCONOKINASE-RELATED"/>
    <property type="match status" value="1"/>
</dbReference>
<keyword evidence="6 10" id="KW-0418">Kinase</keyword>
<dbReference type="GO" id="GO:0005524">
    <property type="term" value="F:ATP binding"/>
    <property type="evidence" value="ECO:0007669"/>
    <property type="project" value="UniProtKB-KW"/>
</dbReference>
<name>A0A068SSJ5_NEOGA</name>
<gene>
    <name evidence="11" type="ORF">RG540_CH26580</name>
</gene>
<dbReference type="NCBIfam" id="TIGR01313">
    <property type="entry name" value="therm_gnt_kin"/>
    <property type="match status" value="1"/>
</dbReference>
<comment type="similarity">
    <text evidence="2 10">Belongs to the gluconokinase GntK/GntV family.</text>
</comment>
<accession>A0A068SSJ5</accession>
<dbReference type="eggNOG" id="COG3265">
    <property type="taxonomic scope" value="Bacteria"/>
</dbReference>
<comment type="pathway">
    <text evidence="1">Carbohydrate acid metabolism.</text>
</comment>
<dbReference type="SUPFAM" id="SSF52540">
    <property type="entry name" value="P-loop containing nucleoside triphosphate hydrolases"/>
    <property type="match status" value="1"/>
</dbReference>
<organism evidence="11 12">
    <name type="scientific">Neorhizobium galegae bv. orientalis str. HAMBI 540</name>
    <dbReference type="NCBI Taxonomy" id="1028800"/>
    <lineage>
        <taxon>Bacteria</taxon>
        <taxon>Pseudomonadati</taxon>
        <taxon>Pseudomonadota</taxon>
        <taxon>Alphaproteobacteria</taxon>
        <taxon>Hyphomicrobiales</taxon>
        <taxon>Rhizobiaceae</taxon>
        <taxon>Rhizobium/Agrobacterium group</taxon>
        <taxon>Neorhizobium</taxon>
    </lineage>
</organism>
<dbReference type="GeneID" id="24257783"/>
<dbReference type="InterPro" id="IPR006001">
    <property type="entry name" value="Therm_gnt_kin"/>
</dbReference>
<comment type="catalytic activity">
    <reaction evidence="9 10">
        <text>D-gluconate + ATP = 6-phospho-D-gluconate + ADP + H(+)</text>
        <dbReference type="Rhea" id="RHEA:19433"/>
        <dbReference type="ChEBI" id="CHEBI:15378"/>
        <dbReference type="ChEBI" id="CHEBI:18391"/>
        <dbReference type="ChEBI" id="CHEBI:30616"/>
        <dbReference type="ChEBI" id="CHEBI:58759"/>
        <dbReference type="ChEBI" id="CHEBI:456216"/>
        <dbReference type="EC" id="2.7.1.12"/>
    </reaction>
</comment>
<dbReference type="KEGG" id="ngg:RG540_CH26580"/>
<dbReference type="CDD" id="cd02021">
    <property type="entry name" value="GntK"/>
    <property type="match status" value="1"/>
</dbReference>
<proteinExistence type="inferred from homology"/>
<dbReference type="HOGENOM" id="CLU_077168_4_0_5"/>
<keyword evidence="12" id="KW-1185">Reference proteome</keyword>
<dbReference type="InterPro" id="IPR027417">
    <property type="entry name" value="P-loop_NTPase"/>
</dbReference>
<keyword evidence="7 10" id="KW-0067">ATP-binding</keyword>
<evidence type="ECO:0000256" key="9">
    <source>
        <dbReference type="ARBA" id="ARBA00048090"/>
    </source>
</evidence>
<dbReference type="Proteomes" id="UP000028181">
    <property type="component" value="Chromosome I"/>
</dbReference>
<reference evidence="12" key="1">
    <citation type="journal article" date="2014" name="BMC Genomics">
        <title>Genome sequencing of two Neorhizobium galegae strains reveals a noeT gene responsible for the unusual acetylation of the nodulation factors.</title>
        <authorList>
            <person name="Osterman J."/>
            <person name="Marsh J."/>
            <person name="Laine P.K."/>
            <person name="Zeng Z."/>
            <person name="Alatalo E."/>
            <person name="Sullivan J.T."/>
            <person name="Young J.P."/>
            <person name="Thomas-Oates J."/>
            <person name="Paulin L."/>
            <person name="Lindstrom K."/>
        </authorList>
    </citation>
    <scope>NUCLEOTIDE SEQUENCE [LARGE SCALE GENOMIC DNA]</scope>
    <source>
        <strain evidence="12">HAMBI 540</strain>
    </source>
</reference>
<evidence type="ECO:0000313" key="11">
    <source>
        <dbReference type="EMBL" id="CDN48824.1"/>
    </source>
</evidence>
<dbReference type="RefSeq" id="WP_244446560.1">
    <property type="nucleotide sequence ID" value="NZ_HG938353.1"/>
</dbReference>
<evidence type="ECO:0000313" key="12">
    <source>
        <dbReference type="Proteomes" id="UP000028181"/>
    </source>
</evidence>